<sequence>MLSGTNHSNGKWRALMDNGSLSQFGCYLRTRWINPRRIRFWVLVLVLVYTLLGFLGLPWLVEYFAVKTAREDFGRELRIEAVHSNPYTLTLQIDGAVLDDKGDRQLLAWKQLFVDLSWSSIVNMAWTLETIRLEGPVIQEERFASGETRLSRLFTGSSDKGAEEEPESSGKASEEEESGSLPALRIDDLRVEGGILRFADNLEGGAGAEGDQTNQVTLALQEFGLSMDQFSLQEGARFPISMGGQLAGGGELAFDGTLQILPSFALQGEAGIDELALVQAEPYLRQSAAVRIDSGALNLSGKIRTEAEEPFAFRGSAGIDALSIGDGSDDDALIGWQSLRTEQLDLRVGDSQLDTAPITVDGLSGRVVINEDRTTNFGQLMVENRSPDAKEEGDDTESEEDADPFGITIEGIELTEGSLKFADNSLPLPFATSIHTLNGQISTLSTSSAQAAEVNLEGQVADYGLARIGGTIHAWDPMRETDLGLTFRNLQIPEYSPYTVQFAGRKIAGGTMDLDLDYVVKDRQLDGSNNLVLHDLKLGEKMASSDAMDLPLDLAIALLKDSDGVIDLDLPVSGNVGEPDFDFGQVIRQALNKTLTSVVQAPFRFLASLVGADSEDLGRVEFPAGRGDLTPPQRERVAKLREALNERPELILELAGPFNPSTDGPSLQQGKAVGALEQRLAEADREVTDPSLTAASSQDAVETLFTTHYPDTDLETVRARFTGAQDESSEEDGFDVLSYRNHLAERVVAAQSVTDADLKALADARAEAVREALVDEGVENSISADRVRLLEAAEVDSGEGEPVTMEVGVAAG</sequence>
<feature type="compositionally biased region" description="Acidic residues" evidence="1">
    <location>
        <begin position="391"/>
        <end position="403"/>
    </location>
</feature>
<keyword evidence="2" id="KW-0472">Membrane</keyword>
<keyword evidence="2" id="KW-1133">Transmembrane helix</keyword>
<evidence type="ECO:0000256" key="1">
    <source>
        <dbReference type="SAM" id="MobiDB-lite"/>
    </source>
</evidence>
<gene>
    <name evidence="3" type="ORF">DES49_1795</name>
</gene>
<accession>A0A4R7JW70</accession>
<evidence type="ECO:0000313" key="3">
    <source>
        <dbReference type="EMBL" id="TDT41693.1"/>
    </source>
</evidence>
<dbReference type="AlphaFoldDB" id="A0A4R7JW70"/>
<feature type="region of interest" description="Disordered" evidence="1">
    <location>
        <begin position="154"/>
        <end position="183"/>
    </location>
</feature>
<evidence type="ECO:0000313" key="4">
    <source>
        <dbReference type="Proteomes" id="UP000295830"/>
    </source>
</evidence>
<dbReference type="Proteomes" id="UP000295830">
    <property type="component" value="Unassembled WGS sequence"/>
</dbReference>
<dbReference type="PANTHER" id="PTHR30441:SF8">
    <property type="entry name" value="DUF748 DOMAIN-CONTAINING PROTEIN"/>
    <property type="match status" value="1"/>
</dbReference>
<protein>
    <submittedName>
        <fullName evidence="3">Uncharacterized protein DUF748</fullName>
    </submittedName>
</protein>
<dbReference type="InterPro" id="IPR052894">
    <property type="entry name" value="AsmA-related"/>
</dbReference>
<name>A0A4R7JW70_9GAMM</name>
<keyword evidence="2" id="KW-0812">Transmembrane</keyword>
<dbReference type="GO" id="GO:0090313">
    <property type="term" value="P:regulation of protein targeting to membrane"/>
    <property type="evidence" value="ECO:0007669"/>
    <property type="project" value="TreeGrafter"/>
</dbReference>
<dbReference type="EMBL" id="SOAX01000003">
    <property type="protein sequence ID" value="TDT41693.1"/>
    <property type="molecule type" value="Genomic_DNA"/>
</dbReference>
<evidence type="ECO:0000256" key="2">
    <source>
        <dbReference type="SAM" id="Phobius"/>
    </source>
</evidence>
<dbReference type="Pfam" id="PF05359">
    <property type="entry name" value="DUF748"/>
    <property type="match status" value="2"/>
</dbReference>
<reference evidence="3 4" key="1">
    <citation type="submission" date="2019-03" db="EMBL/GenBank/DDBJ databases">
        <title>Genomic Encyclopedia of Type Strains, Phase IV (KMG-IV): sequencing the most valuable type-strain genomes for metagenomic binning, comparative biology and taxonomic classification.</title>
        <authorList>
            <person name="Goeker M."/>
        </authorList>
    </citation>
    <scope>NUCLEOTIDE SEQUENCE [LARGE SCALE GENOMIC DNA]</scope>
    <source>
        <strain evidence="3 4">DSM 15505</strain>
    </source>
</reference>
<comment type="caution">
    <text evidence="3">The sequence shown here is derived from an EMBL/GenBank/DDBJ whole genome shotgun (WGS) entry which is preliminary data.</text>
</comment>
<dbReference type="InterPro" id="IPR008023">
    <property type="entry name" value="DUF748"/>
</dbReference>
<feature type="region of interest" description="Disordered" evidence="1">
    <location>
        <begin position="382"/>
        <end position="403"/>
    </location>
</feature>
<proteinExistence type="predicted"/>
<feature type="transmembrane region" description="Helical" evidence="2">
    <location>
        <begin position="38"/>
        <end position="61"/>
    </location>
</feature>
<organism evidence="3 4">
    <name type="scientific">Halospina denitrificans</name>
    <dbReference type="NCBI Taxonomy" id="332522"/>
    <lineage>
        <taxon>Bacteria</taxon>
        <taxon>Pseudomonadati</taxon>
        <taxon>Pseudomonadota</taxon>
        <taxon>Gammaproteobacteria</taxon>
        <taxon>Halospina</taxon>
    </lineage>
</organism>
<keyword evidence="4" id="KW-1185">Reference proteome</keyword>
<dbReference type="RefSeq" id="WP_243864977.1">
    <property type="nucleotide sequence ID" value="NZ_SOAX01000003.1"/>
</dbReference>
<dbReference type="PANTHER" id="PTHR30441">
    <property type="entry name" value="DUF748 DOMAIN-CONTAINING PROTEIN"/>
    <property type="match status" value="1"/>
</dbReference>
<dbReference type="GO" id="GO:0005886">
    <property type="term" value="C:plasma membrane"/>
    <property type="evidence" value="ECO:0007669"/>
    <property type="project" value="TreeGrafter"/>
</dbReference>